<evidence type="ECO:0000313" key="7">
    <source>
        <dbReference type="EMBL" id="NWY08363.1"/>
    </source>
</evidence>
<feature type="transmembrane region" description="Helical" evidence="5">
    <location>
        <begin position="6"/>
        <end position="29"/>
    </location>
</feature>
<dbReference type="EMBL" id="VZSH01000806">
    <property type="protein sequence ID" value="NWY08363.1"/>
    <property type="molecule type" value="Genomic_DNA"/>
</dbReference>
<name>A0A7K7BJ97_9AVES</name>
<dbReference type="GO" id="GO:0015379">
    <property type="term" value="F:potassium:chloride symporter activity"/>
    <property type="evidence" value="ECO:0007669"/>
    <property type="project" value="TreeGrafter"/>
</dbReference>
<dbReference type="AlphaFoldDB" id="A0A7K7BJ97"/>
<dbReference type="GO" id="GO:0045202">
    <property type="term" value="C:synapse"/>
    <property type="evidence" value="ECO:0007669"/>
    <property type="project" value="GOC"/>
</dbReference>
<evidence type="ECO:0000256" key="2">
    <source>
        <dbReference type="ARBA" id="ARBA00022692"/>
    </source>
</evidence>
<dbReference type="GO" id="GO:0055075">
    <property type="term" value="P:potassium ion homeostasis"/>
    <property type="evidence" value="ECO:0007669"/>
    <property type="project" value="TreeGrafter"/>
</dbReference>
<dbReference type="Proteomes" id="UP000531938">
    <property type="component" value="Unassembled WGS sequence"/>
</dbReference>
<reference evidence="7 8" key="1">
    <citation type="submission" date="2019-09" db="EMBL/GenBank/DDBJ databases">
        <title>Bird 10,000 Genomes (B10K) Project - Family phase.</title>
        <authorList>
            <person name="Zhang G."/>
        </authorList>
    </citation>
    <scope>NUCLEOTIDE SEQUENCE [LARGE SCALE GENOMIC DNA]</scope>
    <source>
        <strain evidence="7">B10K-MSB-03</strain>
    </source>
</reference>
<keyword evidence="4 5" id="KW-0472">Membrane</keyword>
<protein>
    <submittedName>
        <fullName evidence="7">S12A6 protein</fullName>
    </submittedName>
</protein>
<keyword evidence="2 5" id="KW-0812">Transmembrane</keyword>
<dbReference type="GO" id="GO:0007268">
    <property type="term" value="P:chemical synaptic transmission"/>
    <property type="evidence" value="ECO:0007669"/>
    <property type="project" value="TreeGrafter"/>
</dbReference>
<proteinExistence type="predicted"/>
<feature type="transmembrane region" description="Helical" evidence="5">
    <location>
        <begin position="41"/>
        <end position="63"/>
    </location>
</feature>
<dbReference type="PANTHER" id="PTHR11827:SF66">
    <property type="entry name" value="SOLUTE CARRIER FAMILY 12 MEMBER 6"/>
    <property type="match status" value="1"/>
</dbReference>
<dbReference type="GO" id="GO:0006884">
    <property type="term" value="P:cell volume homeostasis"/>
    <property type="evidence" value="ECO:0007669"/>
    <property type="project" value="TreeGrafter"/>
</dbReference>
<dbReference type="PANTHER" id="PTHR11827">
    <property type="entry name" value="SOLUTE CARRIER FAMILY 12, CATION COTRANSPORTERS"/>
    <property type="match status" value="1"/>
</dbReference>
<gene>
    <name evidence="7" type="primary">Slc12a6</name>
    <name evidence="7" type="ORF">NOTORN_R14697</name>
</gene>
<feature type="domain" description="Amino acid permease/ SLC12A" evidence="6">
    <location>
        <begin position="4"/>
        <end position="125"/>
    </location>
</feature>
<sequence>AEGREPLWALGLTAAVAELGVLVASLDLVAPVFSVCVEGGAIWGFLLAAYLVVNLACALQSVLRSPTWRPRLPYYHWGLSLAGAALCLALMFITSWPCAAIALGMAATVYKYMEYQGAAQEWGEGLRGLSLSAAHFALLRLEEAP</sequence>
<comment type="caution">
    <text evidence="7">The sequence shown here is derived from an EMBL/GenBank/DDBJ whole genome shotgun (WGS) entry which is preliminary data.</text>
</comment>
<dbReference type="InterPro" id="IPR004841">
    <property type="entry name" value="AA-permease/SLC12A_dom"/>
</dbReference>
<evidence type="ECO:0000313" key="8">
    <source>
        <dbReference type="Proteomes" id="UP000531938"/>
    </source>
</evidence>
<evidence type="ECO:0000256" key="3">
    <source>
        <dbReference type="ARBA" id="ARBA00022989"/>
    </source>
</evidence>
<feature type="transmembrane region" description="Helical" evidence="5">
    <location>
        <begin position="75"/>
        <end position="103"/>
    </location>
</feature>
<evidence type="ECO:0000256" key="4">
    <source>
        <dbReference type="ARBA" id="ARBA00023136"/>
    </source>
</evidence>
<feature type="non-terminal residue" evidence="7">
    <location>
        <position position="145"/>
    </location>
</feature>
<dbReference type="InterPro" id="IPR004842">
    <property type="entry name" value="SLC12A_fam"/>
</dbReference>
<dbReference type="GO" id="GO:0005886">
    <property type="term" value="C:plasma membrane"/>
    <property type="evidence" value="ECO:0007669"/>
    <property type="project" value="TreeGrafter"/>
</dbReference>
<dbReference type="GO" id="GO:1990573">
    <property type="term" value="P:potassium ion import across plasma membrane"/>
    <property type="evidence" value="ECO:0007669"/>
    <property type="project" value="TreeGrafter"/>
</dbReference>
<evidence type="ECO:0000256" key="5">
    <source>
        <dbReference type="SAM" id="Phobius"/>
    </source>
</evidence>
<keyword evidence="3 5" id="KW-1133">Transmembrane helix</keyword>
<keyword evidence="8" id="KW-1185">Reference proteome</keyword>
<accession>A0A7K7BJ97</accession>
<dbReference type="GO" id="GO:0055064">
    <property type="term" value="P:chloride ion homeostasis"/>
    <property type="evidence" value="ECO:0007669"/>
    <property type="project" value="TreeGrafter"/>
</dbReference>
<evidence type="ECO:0000259" key="6">
    <source>
        <dbReference type="Pfam" id="PF00324"/>
    </source>
</evidence>
<comment type="subcellular location">
    <subcellularLocation>
        <location evidence="1">Membrane</location>
        <topology evidence="1">Multi-pass membrane protein</topology>
    </subcellularLocation>
</comment>
<dbReference type="Pfam" id="PF00324">
    <property type="entry name" value="AA_permease"/>
    <property type="match status" value="1"/>
</dbReference>
<evidence type="ECO:0000256" key="1">
    <source>
        <dbReference type="ARBA" id="ARBA00004141"/>
    </source>
</evidence>
<feature type="non-terminal residue" evidence="7">
    <location>
        <position position="1"/>
    </location>
</feature>
<organism evidence="7 8">
    <name type="scientific">Nothoprocta ornata</name>
    <dbReference type="NCBI Taxonomy" id="83376"/>
    <lineage>
        <taxon>Eukaryota</taxon>
        <taxon>Metazoa</taxon>
        <taxon>Chordata</taxon>
        <taxon>Craniata</taxon>
        <taxon>Vertebrata</taxon>
        <taxon>Euteleostomi</taxon>
        <taxon>Archelosauria</taxon>
        <taxon>Archosauria</taxon>
        <taxon>Dinosauria</taxon>
        <taxon>Saurischia</taxon>
        <taxon>Theropoda</taxon>
        <taxon>Coelurosauria</taxon>
        <taxon>Aves</taxon>
        <taxon>Palaeognathae</taxon>
        <taxon>Tinamiformes</taxon>
        <taxon>Tinamidae</taxon>
        <taxon>Nothoprocta</taxon>
    </lineage>
</organism>
<dbReference type="Gene3D" id="1.20.1740.10">
    <property type="entry name" value="Amino acid/polyamine transporter I"/>
    <property type="match status" value="1"/>
</dbReference>